<accession>A0A3M6V100</accession>
<name>A0A3M6V100_POCDA</name>
<sequence length="211" mass="23852">MKSIRHTGSLALKRRSGCTATLFSCCAGMKITSEAKFPIYQKSSMAHRVTWSKTAASIEMLNDVEKPLANCASQRYTFHGVRQPKDEGLGVNIYCSSVSALCQTGNSDGKSWNFPSYLYQREIQPDEQLSLERSDFEEQQENSGKQDVEEDGMFEYDSPSDEDDISSLEREAAFYLGRGSRFGRSIRFNSRLICVQLIFPYPRRYGTMGLP</sequence>
<comment type="caution">
    <text evidence="2">The sequence shown here is derived from an EMBL/GenBank/DDBJ whole genome shotgun (WGS) entry which is preliminary data.</text>
</comment>
<feature type="region of interest" description="Disordered" evidence="1">
    <location>
        <begin position="133"/>
        <end position="163"/>
    </location>
</feature>
<gene>
    <name evidence="2" type="ORF">pdam_00020258</name>
</gene>
<dbReference type="EMBL" id="RCHS01000305">
    <property type="protein sequence ID" value="RMX59613.1"/>
    <property type="molecule type" value="Genomic_DNA"/>
</dbReference>
<proteinExistence type="predicted"/>
<keyword evidence="3" id="KW-1185">Reference proteome</keyword>
<dbReference type="Proteomes" id="UP000275408">
    <property type="component" value="Unassembled WGS sequence"/>
</dbReference>
<dbReference type="AlphaFoldDB" id="A0A3M6V100"/>
<evidence type="ECO:0000256" key="1">
    <source>
        <dbReference type="SAM" id="MobiDB-lite"/>
    </source>
</evidence>
<evidence type="ECO:0000313" key="2">
    <source>
        <dbReference type="EMBL" id="RMX59613.1"/>
    </source>
</evidence>
<organism evidence="2 3">
    <name type="scientific">Pocillopora damicornis</name>
    <name type="common">Cauliflower coral</name>
    <name type="synonym">Millepora damicornis</name>
    <dbReference type="NCBI Taxonomy" id="46731"/>
    <lineage>
        <taxon>Eukaryota</taxon>
        <taxon>Metazoa</taxon>
        <taxon>Cnidaria</taxon>
        <taxon>Anthozoa</taxon>
        <taxon>Hexacorallia</taxon>
        <taxon>Scleractinia</taxon>
        <taxon>Astrocoeniina</taxon>
        <taxon>Pocilloporidae</taxon>
        <taxon>Pocillopora</taxon>
    </lineage>
</organism>
<evidence type="ECO:0000313" key="3">
    <source>
        <dbReference type="Proteomes" id="UP000275408"/>
    </source>
</evidence>
<protein>
    <submittedName>
        <fullName evidence="2">Uncharacterized protein</fullName>
    </submittedName>
</protein>
<reference evidence="2 3" key="1">
    <citation type="journal article" date="2018" name="Sci. Rep.">
        <title>Comparative analysis of the Pocillopora damicornis genome highlights role of immune system in coral evolution.</title>
        <authorList>
            <person name="Cunning R."/>
            <person name="Bay R.A."/>
            <person name="Gillette P."/>
            <person name="Baker A.C."/>
            <person name="Traylor-Knowles N."/>
        </authorList>
    </citation>
    <scope>NUCLEOTIDE SEQUENCE [LARGE SCALE GENOMIC DNA]</scope>
    <source>
        <strain evidence="2">RSMAS</strain>
        <tissue evidence="2">Whole animal</tissue>
    </source>
</reference>
<feature type="compositionally biased region" description="Acidic residues" evidence="1">
    <location>
        <begin position="148"/>
        <end position="163"/>
    </location>
</feature>